<gene>
    <name evidence="1" type="ORF">AQJ54_01260</name>
</gene>
<organism evidence="1 2">
    <name type="scientific">Streptomyces griseorubiginosus</name>
    <dbReference type="NCBI Taxonomy" id="67304"/>
    <lineage>
        <taxon>Bacteria</taxon>
        <taxon>Bacillati</taxon>
        <taxon>Actinomycetota</taxon>
        <taxon>Actinomycetes</taxon>
        <taxon>Kitasatosporales</taxon>
        <taxon>Streptomycetaceae</taxon>
        <taxon>Streptomyces</taxon>
    </lineage>
</organism>
<dbReference type="Proteomes" id="UP000054375">
    <property type="component" value="Unassembled WGS sequence"/>
</dbReference>
<dbReference type="AlphaFoldDB" id="A0A101SC67"/>
<accession>A0A101SC67</accession>
<name>A0A101SC67_9ACTN</name>
<dbReference type="EMBL" id="LMWV01000002">
    <property type="protein sequence ID" value="KUN71420.1"/>
    <property type="molecule type" value="Genomic_DNA"/>
</dbReference>
<sequence>MQNVHDTIVALFLLPATRSHPISDLARLTRLTGLITRVAAADASLEGAGEIQRSLSESLVLPTTVFPLRGGLPQPVGVGDLLVVKQRLTRYEPGDVADIENILKGEKREKLTHHNLTIDTTVVTETSKTTETTTSLDVTERFDFKNEVQNTVSEDLSLTGGVNVSAKYGAVETNANAGVAYRLSKEESAKVATDHARDVTNRAATKVTETVRRQETTRTIEVLKDRELHSFENTGPGNANVSGVYQWMNKVYEAQTFNYGSRLMFDLTVPEPAAFVVDATTVKGVQAAITPPEPFVVVNDGTATPHWRPVQPGDLGPDGLLKSGVVSRPITPADVSFEPLSATYYGTFMGKYGALGVNAPPEPFTTVTKSLTGNKDDHDHLAVVDDLTIPQGYQATAITAQGAFTLYEEEDGDERMWVFVGKHRFECKGAGTLPPNAALLPDPDTTVINEQGSMPIAVETQQARDFAVTVEVTCARTDTAVEQWRLDTYNALVNAHENLVSGYQDKVKAQAVQAAATVSLGRNPAQNRLIERAELKKACISLLSGTDLYDADIDDVKVNSTAPAFPRPNVPQRPNQNVVGSDQEAFIRFFEQAFEWEHMMYVFYPYYWARRETWYANALADDPDPLFAEFLKAGAARVVVPVRPQLEGDVRYFLMTGQIWNGGAVPGITDTDYLPITEEIRARDDAPGGEVPQGDPWEVTLPTTLVRLRADDTLPEWRKFQVNGQDVWVPGRIVAGKWTPDLGKLDSHGNWTPQ</sequence>
<protein>
    <submittedName>
        <fullName evidence="1">Uncharacterized protein</fullName>
    </submittedName>
</protein>
<proteinExistence type="predicted"/>
<evidence type="ECO:0000313" key="2">
    <source>
        <dbReference type="Proteomes" id="UP000054375"/>
    </source>
</evidence>
<evidence type="ECO:0000313" key="1">
    <source>
        <dbReference type="EMBL" id="KUN71420.1"/>
    </source>
</evidence>
<reference evidence="1 2" key="1">
    <citation type="submission" date="2015-10" db="EMBL/GenBank/DDBJ databases">
        <title>Draft genome sequence of Streptomyces griseorubiginosus DSM 40469, type strain for the species Streptomyces griseorubiginosus.</title>
        <authorList>
            <person name="Ruckert C."/>
            <person name="Winkler A."/>
            <person name="Kalinowski J."/>
            <person name="Kampfer P."/>
            <person name="Glaeser S."/>
        </authorList>
    </citation>
    <scope>NUCLEOTIDE SEQUENCE [LARGE SCALE GENOMIC DNA]</scope>
    <source>
        <strain evidence="1 2">DSM 40469</strain>
    </source>
</reference>
<keyword evidence="2" id="KW-1185">Reference proteome</keyword>
<comment type="caution">
    <text evidence="1">The sequence shown here is derived from an EMBL/GenBank/DDBJ whole genome shotgun (WGS) entry which is preliminary data.</text>
</comment>